<evidence type="ECO:0000259" key="2">
    <source>
        <dbReference type="Pfam" id="PF23347"/>
    </source>
</evidence>
<dbReference type="PANTHER" id="PTHR21286">
    <property type="entry name" value="NUCLEAR PORE COMPLEX PROTEIN NUP160"/>
    <property type="match status" value="1"/>
</dbReference>
<dbReference type="GO" id="GO:0005643">
    <property type="term" value="C:nuclear pore"/>
    <property type="evidence" value="ECO:0007669"/>
    <property type="project" value="UniProtKB-ARBA"/>
</dbReference>
<dbReference type="InterPro" id="IPR056535">
    <property type="entry name" value="TPR_NUP160_M"/>
</dbReference>
<dbReference type="InterPro" id="IPR056536">
    <property type="entry name" value="TPR_NUP160_C"/>
</dbReference>
<dbReference type="PANTHER" id="PTHR21286:SF0">
    <property type="entry name" value="NUCLEAR PORE COMPLEX PROTEIN NUP160"/>
    <property type="match status" value="1"/>
</dbReference>
<feature type="region of interest" description="Disordered" evidence="1">
    <location>
        <begin position="1"/>
        <end position="33"/>
    </location>
</feature>
<evidence type="ECO:0000313" key="4">
    <source>
        <dbReference type="EMBL" id="KAK2716786.1"/>
    </source>
</evidence>
<protein>
    <submittedName>
        <fullName evidence="4">Uncharacterized protein</fullName>
    </submittedName>
</protein>
<comment type="caution">
    <text evidence="4">The sequence shown here is derived from an EMBL/GenBank/DDBJ whole genome shotgun (WGS) entry which is preliminary data.</text>
</comment>
<feature type="domain" description="NUP160 middle TPR" evidence="3">
    <location>
        <begin position="59"/>
        <end position="229"/>
    </location>
</feature>
<name>A0AA88L8X2_ARTSF</name>
<evidence type="ECO:0000259" key="3">
    <source>
        <dbReference type="Pfam" id="PF23354"/>
    </source>
</evidence>
<organism evidence="4 5">
    <name type="scientific">Artemia franciscana</name>
    <name type="common">Brine shrimp</name>
    <name type="synonym">Artemia sanfranciscana</name>
    <dbReference type="NCBI Taxonomy" id="6661"/>
    <lineage>
        <taxon>Eukaryota</taxon>
        <taxon>Metazoa</taxon>
        <taxon>Ecdysozoa</taxon>
        <taxon>Arthropoda</taxon>
        <taxon>Crustacea</taxon>
        <taxon>Branchiopoda</taxon>
        <taxon>Anostraca</taxon>
        <taxon>Artemiidae</taxon>
        <taxon>Artemia</taxon>
    </lineage>
</organism>
<dbReference type="Pfam" id="PF23354">
    <property type="entry name" value="TPR_NUP160_120_M"/>
    <property type="match status" value="1"/>
</dbReference>
<dbReference type="Proteomes" id="UP001187531">
    <property type="component" value="Unassembled WGS sequence"/>
</dbReference>
<dbReference type="GO" id="GO:0017056">
    <property type="term" value="F:structural constituent of nuclear pore"/>
    <property type="evidence" value="ECO:0007669"/>
    <property type="project" value="TreeGrafter"/>
</dbReference>
<proteinExistence type="predicted"/>
<evidence type="ECO:0000313" key="5">
    <source>
        <dbReference type="Proteomes" id="UP001187531"/>
    </source>
</evidence>
<feature type="compositionally biased region" description="Basic and acidic residues" evidence="1">
    <location>
        <begin position="15"/>
        <end position="33"/>
    </location>
</feature>
<reference evidence="4" key="1">
    <citation type="submission" date="2023-07" db="EMBL/GenBank/DDBJ databases">
        <title>Chromosome-level genome assembly of Artemia franciscana.</title>
        <authorList>
            <person name="Jo E."/>
        </authorList>
    </citation>
    <scope>NUCLEOTIDE SEQUENCE</scope>
    <source>
        <tissue evidence="4">Whole body</tissue>
    </source>
</reference>
<dbReference type="EMBL" id="JAVRJZ010000011">
    <property type="protein sequence ID" value="KAK2716786.1"/>
    <property type="molecule type" value="Genomic_DNA"/>
</dbReference>
<feature type="domain" description="NUP160 C-terminal TPR" evidence="2">
    <location>
        <begin position="302"/>
        <end position="406"/>
    </location>
</feature>
<gene>
    <name evidence="4" type="ORF">QYM36_007059</name>
</gene>
<keyword evidence="5" id="KW-1185">Reference proteome</keyword>
<sequence length="418" mass="47977">MKCSSLLRSAKKLTRKECKEKPKKATEKEEKQISRSVKKRSQILDKLLEAFKTELSKVDKFQKALEKREYRDEELLLIAKIRKTTEYQADYKAISTLWCNLFWSCLALGQNAEAHSALVLNPDKSQTSDLLFDLLERGNAKELLNYSYSGMESCIFEYMLSCARSLTIGEAKDYYNFLYSLNITKNNPKQASNVMHEQAYRLKTETEANSRSLSQKVQCLLLTMTCLELVHASNAWVERPDLRKGILGHERNVEDGEFTIEVYELSDLKKEYDITVAQLSLLQLMERQALNPNVPSSAQETVAQFDIKTTIVIDALTSDYINLLRSFKNDFTAESETLHFIRLNNPSVHEIVSSRPVEHVERLLEASLVAAERSLETACHRTCAFRILSSDVFLPAWLVKSYSQEESRVNHPNFFLLA</sequence>
<evidence type="ECO:0000256" key="1">
    <source>
        <dbReference type="SAM" id="MobiDB-lite"/>
    </source>
</evidence>
<dbReference type="InterPro" id="IPR021717">
    <property type="entry name" value="Nucleoporin_Nup160"/>
</dbReference>
<dbReference type="Pfam" id="PF23347">
    <property type="entry name" value="TPR_Nup160_C"/>
    <property type="match status" value="1"/>
</dbReference>
<accession>A0AA88L8X2</accession>
<dbReference type="AlphaFoldDB" id="A0AA88L8X2"/>